<dbReference type="OMA" id="WIVWDVR"/>
<sequence>MSSLSPNSIQQAAAHIRRRREGSRRPPLLPTGQEMPSPLTDFPGHLLAEIFLRLPDPGHPADLARASAACVTFRRLATDGSFLRAFRGLHAPLHLVLLNLGGFHPAFPPHPSAPTARALALVADFKFSFLPSHRQWIVWDVRDGRVLLSRKIAEDGQPRVFPELAVCDPLHRRYVLLPPVPDDLAASVEHRLPHPFLAPLGEEEEAAPTEETAFRVICLALGKTKLAAFAFSSSTGQWRDAASKDLSDLGLGMRDSDMISWMNPFYLRRHYAYGCFYWDFLVVKRNLLLVLDIRRMEFSIAELPPGGWYREGVAIVEAGEGRLGMFGLRGENEIASDLTYAAIVRNRESLPGSPIEKPLLEYFTMDIETLQLQRVCAKRFKLRLPMSSIYAYFFQTGIYTNFPPSLLPPRTV</sequence>
<dbReference type="STRING" id="4565.A0A3B6SK93"/>
<reference evidence="2" key="1">
    <citation type="submission" date="2018-08" db="EMBL/GenBank/DDBJ databases">
        <authorList>
            <person name="Rossello M."/>
        </authorList>
    </citation>
    <scope>NUCLEOTIDE SEQUENCE [LARGE SCALE GENOMIC DNA]</scope>
    <source>
        <strain evidence="2">cv. Chinese Spring</strain>
    </source>
</reference>
<proteinExistence type="predicted"/>
<evidence type="ECO:0008006" key="4">
    <source>
        <dbReference type="Google" id="ProtNLM"/>
    </source>
</evidence>
<dbReference type="Gramene" id="TraesCAD_scaffold_015399_01G000300.1">
    <property type="protein sequence ID" value="TraesCAD_scaffold_015399_01G000300.1"/>
    <property type="gene ID" value="TraesCAD_scaffold_015399_01G000300"/>
</dbReference>
<dbReference type="Gramene" id="TraesWEE_scaffold_054109_01G000200.1">
    <property type="protein sequence ID" value="TraesWEE_scaffold_054109_01G000200.1"/>
    <property type="gene ID" value="TraesWEE_scaffold_054109_01G000200"/>
</dbReference>
<name>A0A3B6SK93_WHEAT</name>
<dbReference type="Proteomes" id="UP000019116">
    <property type="component" value="Chromosome 7B"/>
</dbReference>
<evidence type="ECO:0000256" key="1">
    <source>
        <dbReference type="SAM" id="MobiDB-lite"/>
    </source>
</evidence>
<dbReference type="PANTHER" id="PTHR31264">
    <property type="entry name" value="OS07G0554500 PROTEIN-RELATED"/>
    <property type="match status" value="1"/>
</dbReference>
<organism evidence="2">
    <name type="scientific">Triticum aestivum</name>
    <name type="common">Wheat</name>
    <dbReference type="NCBI Taxonomy" id="4565"/>
    <lineage>
        <taxon>Eukaryota</taxon>
        <taxon>Viridiplantae</taxon>
        <taxon>Streptophyta</taxon>
        <taxon>Embryophyta</taxon>
        <taxon>Tracheophyta</taxon>
        <taxon>Spermatophyta</taxon>
        <taxon>Magnoliopsida</taxon>
        <taxon>Liliopsida</taxon>
        <taxon>Poales</taxon>
        <taxon>Poaceae</taxon>
        <taxon>BOP clade</taxon>
        <taxon>Pooideae</taxon>
        <taxon>Triticodae</taxon>
        <taxon>Triticeae</taxon>
        <taxon>Triticinae</taxon>
        <taxon>Triticum</taxon>
    </lineage>
</organism>
<dbReference type="Gramene" id="TraesCS7B02G426100.1">
    <property type="protein sequence ID" value="TraesCS7B02G426100.1"/>
    <property type="gene ID" value="TraesCS7B02G426100"/>
</dbReference>
<keyword evidence="3" id="KW-1185">Reference proteome</keyword>
<feature type="region of interest" description="Disordered" evidence="1">
    <location>
        <begin position="1"/>
        <end position="37"/>
    </location>
</feature>
<dbReference type="OrthoDB" id="687195at2759"/>
<feature type="compositionally biased region" description="Polar residues" evidence="1">
    <location>
        <begin position="1"/>
        <end position="11"/>
    </location>
</feature>
<gene>
    <name evidence="2" type="primary">LOC123161265</name>
</gene>
<evidence type="ECO:0000313" key="3">
    <source>
        <dbReference type="Proteomes" id="UP000019116"/>
    </source>
</evidence>
<protein>
    <recommendedName>
        <fullName evidence="4">F-box domain-containing protein</fullName>
    </recommendedName>
</protein>
<reference evidence="2" key="2">
    <citation type="submission" date="2018-10" db="UniProtKB">
        <authorList>
            <consortium name="EnsemblPlants"/>
        </authorList>
    </citation>
    <scope>IDENTIFICATION</scope>
</reference>
<dbReference type="Gramene" id="TraesROB_scaffold_017574_01G000200.1">
    <property type="protein sequence ID" value="TraesROB_scaffold_017574_01G000200.1"/>
    <property type="gene ID" value="TraesROB_scaffold_017574_01G000200"/>
</dbReference>
<dbReference type="EnsemblPlants" id="TraesCS7B02G426100.1">
    <property type="protein sequence ID" value="TraesCS7B02G426100.1"/>
    <property type="gene ID" value="TraesCS7B02G426100"/>
</dbReference>
<dbReference type="Gramene" id="TraesCS7B03G1150100.1">
    <property type="protein sequence ID" value="TraesCS7B03G1150100.1.CDS"/>
    <property type="gene ID" value="TraesCS7B03G1150100"/>
</dbReference>
<evidence type="ECO:0000313" key="2">
    <source>
        <dbReference type="EnsemblPlants" id="TraesCS7B02G426100.1"/>
    </source>
</evidence>
<dbReference type="SUPFAM" id="SSF81383">
    <property type="entry name" value="F-box domain"/>
    <property type="match status" value="1"/>
</dbReference>
<dbReference type="RefSeq" id="XP_044435054.1">
    <property type="nucleotide sequence ID" value="XM_044579119.1"/>
</dbReference>
<dbReference type="AlphaFoldDB" id="A0A3B6SK93"/>
<accession>A0A3B6SK93</accession>
<dbReference type="PANTHER" id="PTHR31264:SF9">
    <property type="entry name" value="F-BOX DOMAIN-CONTAINING PROTEIN"/>
    <property type="match status" value="1"/>
</dbReference>
<dbReference type="GeneID" id="123161265"/>
<dbReference type="Gramene" id="TraesCLE_scaffold_024076_01G000100.1">
    <property type="protein sequence ID" value="TraesCLE_scaffold_024076_01G000100.1"/>
    <property type="gene ID" value="TraesCLE_scaffold_024076_01G000100"/>
</dbReference>
<dbReference type="InterPro" id="IPR036047">
    <property type="entry name" value="F-box-like_dom_sf"/>
</dbReference>